<dbReference type="NCBIfam" id="TIGR03696">
    <property type="entry name" value="Rhs_assc_core"/>
    <property type="match status" value="1"/>
</dbReference>
<dbReference type="InterPro" id="IPR003587">
    <property type="entry name" value="Hint_dom_N"/>
</dbReference>
<dbReference type="Pfam" id="PF20148">
    <property type="entry name" value="DUF6531"/>
    <property type="match status" value="1"/>
</dbReference>
<dbReference type="Proteomes" id="UP000552097">
    <property type="component" value="Unassembled WGS sequence"/>
</dbReference>
<dbReference type="NCBIfam" id="TIGR01643">
    <property type="entry name" value="YD_repeat_2x"/>
    <property type="match status" value="8"/>
</dbReference>
<protein>
    <submittedName>
        <fullName evidence="4">RHS repeat-associated protein</fullName>
    </submittedName>
</protein>
<dbReference type="Pfam" id="PF07591">
    <property type="entry name" value="PT-HINT"/>
    <property type="match status" value="1"/>
</dbReference>
<dbReference type="PANTHER" id="PTHR32305:SF15">
    <property type="entry name" value="PROTEIN RHSA-RELATED"/>
    <property type="match status" value="1"/>
</dbReference>
<dbReference type="InterPro" id="IPR045351">
    <property type="entry name" value="DUF6531"/>
</dbReference>
<dbReference type="Pfam" id="PF25023">
    <property type="entry name" value="TEN_YD-shell"/>
    <property type="match status" value="1"/>
</dbReference>
<evidence type="ECO:0000259" key="3">
    <source>
        <dbReference type="SMART" id="SM00306"/>
    </source>
</evidence>
<dbReference type="CDD" id="cd00081">
    <property type="entry name" value="Hint"/>
    <property type="match status" value="1"/>
</dbReference>
<dbReference type="SUPFAM" id="SSF51294">
    <property type="entry name" value="Hedgehog/intein (Hint) domain"/>
    <property type="match status" value="1"/>
</dbReference>
<dbReference type="InterPro" id="IPR036844">
    <property type="entry name" value="Hint_dom_sf"/>
</dbReference>
<dbReference type="Gene3D" id="2.170.16.10">
    <property type="entry name" value="Hedgehog/Intein (Hint) domain"/>
    <property type="match status" value="1"/>
</dbReference>
<dbReference type="Pfam" id="PF05593">
    <property type="entry name" value="RHS_repeat"/>
    <property type="match status" value="4"/>
</dbReference>
<dbReference type="InterPro" id="IPR031325">
    <property type="entry name" value="RHS_repeat"/>
</dbReference>
<feature type="compositionally biased region" description="Basic and acidic residues" evidence="2">
    <location>
        <begin position="1784"/>
        <end position="1796"/>
    </location>
</feature>
<dbReference type="InterPro" id="IPR056823">
    <property type="entry name" value="TEN-like_YD-shell"/>
</dbReference>
<evidence type="ECO:0000313" key="5">
    <source>
        <dbReference type="Proteomes" id="UP000552097"/>
    </source>
</evidence>
<accession>A0A7W9HIJ5</accession>
<dbReference type="InterPro" id="IPR022385">
    <property type="entry name" value="Rhs_assc_core"/>
</dbReference>
<comment type="caution">
    <text evidence="4">The sequence shown here is derived from an EMBL/GenBank/DDBJ whole genome shotgun (WGS) entry which is preliminary data.</text>
</comment>
<organism evidence="4 5">
    <name type="scientific">Saccharothrix ecbatanensis</name>
    <dbReference type="NCBI Taxonomy" id="1105145"/>
    <lineage>
        <taxon>Bacteria</taxon>
        <taxon>Bacillati</taxon>
        <taxon>Actinomycetota</taxon>
        <taxon>Actinomycetes</taxon>
        <taxon>Pseudonocardiales</taxon>
        <taxon>Pseudonocardiaceae</taxon>
        <taxon>Saccharothrix</taxon>
    </lineage>
</organism>
<dbReference type="InterPro" id="IPR030934">
    <property type="entry name" value="Intein_C"/>
</dbReference>
<feature type="region of interest" description="Disordered" evidence="2">
    <location>
        <begin position="1770"/>
        <end position="1796"/>
    </location>
</feature>
<gene>
    <name evidence="4" type="ORF">F4560_002628</name>
</gene>
<proteinExistence type="predicted"/>
<name>A0A7W9HIJ5_9PSEU</name>
<keyword evidence="1" id="KW-0677">Repeat</keyword>
<dbReference type="InterPro" id="IPR006530">
    <property type="entry name" value="YD"/>
</dbReference>
<evidence type="ECO:0000313" key="4">
    <source>
        <dbReference type="EMBL" id="MBB5802860.1"/>
    </source>
</evidence>
<dbReference type="RefSeq" id="WP_184919830.1">
    <property type="nucleotide sequence ID" value="NZ_JACHMO010000001.1"/>
</dbReference>
<dbReference type="Gene3D" id="2.180.10.10">
    <property type="entry name" value="RHS repeat-associated core"/>
    <property type="match status" value="3"/>
</dbReference>
<dbReference type="PANTHER" id="PTHR32305">
    <property type="match status" value="1"/>
</dbReference>
<dbReference type="InterPro" id="IPR050708">
    <property type="entry name" value="T6SS_VgrG/RHS"/>
</dbReference>
<feature type="compositionally biased region" description="Polar residues" evidence="2">
    <location>
        <begin position="856"/>
        <end position="870"/>
    </location>
</feature>
<feature type="region of interest" description="Disordered" evidence="2">
    <location>
        <begin position="1560"/>
        <end position="1591"/>
    </location>
</feature>
<dbReference type="SMART" id="SM00306">
    <property type="entry name" value="HintN"/>
    <property type="match status" value="1"/>
</dbReference>
<dbReference type="EMBL" id="JACHMO010000001">
    <property type="protein sequence ID" value="MBB5802860.1"/>
    <property type="molecule type" value="Genomic_DNA"/>
</dbReference>
<feature type="domain" description="Hint" evidence="3">
    <location>
        <begin position="1746"/>
        <end position="1847"/>
    </location>
</feature>
<sequence length="2022" mass="217623">MLVVAASLVQPVTWARAARQGQPPGVTAGAGPVDRPAPASARPDEAVPPEKWPPVVPVGVRAGGEPVRLSAEDWARVPKPGQAEEVFAAVLTRPGFALGDTSLVAYFDVREDPRPWSAWRARVFEASTGTEQASTVLPRSELQVPCGAVRQFCRTFGGREGWVLDPAKEYFVTLAAILDGGGELVSAPGPNTRPRTTAEPPPIPIEQASGCGCGTALSTTGAGQAFRGDGVNTATGAFTRIEPDLSMASIGVPFTSTRVYSSTLSLPGLFGPGWAWTYGMRVTPTDAGAMVLADDGAQVLYRLVDGSYQRPAGIRSTLRKTDGGWELVTLTRIAYGFDGEGRLTSVRTARGVGVSLAHNPDGITITDASGRTARARVVDGLIRMITLPDHRKVHYEYDAAGRLAVYKDARGGQWRYAYSAEGRLTEVQDPQPHRTTLVRNEYDAAGRVARQSDAVGNTTSFAWNAAEQEATTTDADGVIVRDGYRGNVLVYSRRGAGDTDNHRYDGSLNRSLLVNGNHNQHEAQHDLNGNPTVRRAPQGFDEKTKYDERNNPIEFTDANGNVWKNTYNEFNELVRSADAENHSISHAYDERGLRTSTTDQRGKVTRYEHIPLGQPNSGLVSAVVSPEGRRSEVEYDDTGRRVATVDPRGTPPGADRRAFTTRYRLDEQDRVVEVHEPGKRHPWRTHYDEVGRVSSTINPEWVKVEYRYFDNGRLASVADARKTTSITYTNAGRRAAVRIEMGHGQQDIVTSYRYNAKGLLHRTISPRGNVPGAVEADFTTTYRYDANDNLVRISRPYPGGKVVHKDIKVDELDRTTSTVDEFNKPSTFARDNTGRVTGATDTLGRGLSMGYDRNGRQTTNTDAGRNTTKSTYDEAGNKVRQESATGGVTTWEYSDDGLLISTTEPRGNVGGADRARFTTRFEYDLAGNRTKVIDPLGNATVSAYDANNRLSAMTDPNNHATHYRYREDNQIESVHAPDAKFIPHAPHVEATVYSYHKDGLLAAIRDPNHHVRRIDYDRAGRPTSTTDPKGRRVEATYDVENNLIAAITKGEHEWLNDAERAKRTIVDTYDIVNRRVTRALGDSGPKYSWAYDAKDRITAYGDPLGVRKMSYDDEDQITRVTREEAGGRSETFDYDYDQRGNITSRAYPDGTRVTAGYDADSRVSELTVRGGSAGADAATWRFGYDVAGRRTSTTLPAATGLVERRTYDDAGRLTAIGTDRTPGAGPPPDVQDPISAFKLDLDPVGNPIKVTTTRGGVSEAVAYAYDPADRVTSACYAAATCDKHAEAAGRIDYSYDLVGNRLTQKRTGTAGSDSTRYVYDSADQLTKRIVSQHRAGSAPDGEVVGLPTVIDYDYDINGNQTRAGRDTFTYNLDNTLASATTGGRTTTFSYDATGLRVAAASGDTQRWSWDVNGTLPQIALDTTADAAGTITERRGFAYGPDDEPLALLDSSVHSYTHDWLGGVANMLSPTGVPEGGYDYDPFGNPREGATLKPGDQAGPANPLRFTGAYQDSKSGEGNYYLRARNYNPDTGRFTSTDPMPQPGPAISAYAYAENNPLSYTDPTGAVVDNGGGSGSSSETGATQPTGPSPEDVAKAQQIQSKSLVDVILEGGGQILMEFLGINDIVNCLKGDIGACVSVVIGALPWGKIFKAKKIAEAIFRAGKAVVTFFQELKWARAIIQGAEKAAEAAKAAAAAAAKAAAEKAAKARAVAEDAAKRAAAKAAERAKAVAAKAKAATKKPPKGCKTHSFAAGTLVLLADGTRKPIEQVKPGDKVQATEPGTGKTEGRQVTRSIRTDHDKSYVDVTVRDDSGSHTITTTDNHPFWSVTRGRWVDAAHLKPGELLRTAAGTHVQIGAVRAYAGVQRTFDLTVDGTHTYYVVAGSQSLLVHNVDACDLELVQAAREAAKNAPKGVSKIAAARLRNAGNGRPGEIETAYSGAGHGDPFYEDAITERLPRAGGTTDWDSTNCAEVRACNRALGGAPDDELATLSNVEYAVVDRDGNIVGACASCLNVIVAGGARSVG</sequence>
<keyword evidence="5" id="KW-1185">Reference proteome</keyword>
<feature type="region of interest" description="Disordered" evidence="2">
    <location>
        <begin position="823"/>
        <end position="871"/>
    </location>
</feature>
<feature type="region of interest" description="Disordered" evidence="2">
    <location>
        <begin position="20"/>
        <end position="52"/>
    </location>
</feature>
<dbReference type="NCBIfam" id="TIGR01443">
    <property type="entry name" value="intein_Cterm"/>
    <property type="match status" value="1"/>
</dbReference>
<evidence type="ECO:0000256" key="1">
    <source>
        <dbReference type="ARBA" id="ARBA00022737"/>
    </source>
</evidence>
<evidence type="ECO:0000256" key="2">
    <source>
        <dbReference type="SAM" id="MobiDB-lite"/>
    </source>
</evidence>
<reference evidence="4 5" key="1">
    <citation type="submission" date="2020-08" db="EMBL/GenBank/DDBJ databases">
        <title>Sequencing the genomes of 1000 actinobacteria strains.</title>
        <authorList>
            <person name="Klenk H.-P."/>
        </authorList>
    </citation>
    <scope>NUCLEOTIDE SEQUENCE [LARGE SCALE GENOMIC DNA]</scope>
    <source>
        <strain evidence="4 5">DSM 45486</strain>
    </source>
</reference>